<dbReference type="Gene3D" id="3.90.380.10">
    <property type="entry name" value="Naphthalene 1,2-dioxygenase Alpha Subunit, Chain A, domain 1"/>
    <property type="match status" value="1"/>
</dbReference>
<keyword evidence="4" id="KW-0560">Oxidoreductase</keyword>
<comment type="cofactor">
    <cofactor evidence="1">
        <name>Fe cation</name>
        <dbReference type="ChEBI" id="CHEBI:24875"/>
    </cofactor>
</comment>
<dbReference type="InterPro" id="IPR017941">
    <property type="entry name" value="Rieske_2Fe-2S"/>
</dbReference>
<gene>
    <name evidence="8" type="ORF">G8770_23555</name>
</gene>
<dbReference type="Pfam" id="PF00848">
    <property type="entry name" value="Ring_hydroxyl_A"/>
    <property type="match status" value="1"/>
</dbReference>
<keyword evidence="3" id="KW-0479">Metal-binding</keyword>
<dbReference type="CDD" id="cd03469">
    <property type="entry name" value="Rieske_RO_Alpha_N"/>
    <property type="match status" value="1"/>
</dbReference>
<dbReference type="GO" id="GO:0005506">
    <property type="term" value="F:iron ion binding"/>
    <property type="evidence" value="ECO:0007669"/>
    <property type="project" value="InterPro"/>
</dbReference>
<evidence type="ECO:0000256" key="2">
    <source>
        <dbReference type="ARBA" id="ARBA00022714"/>
    </source>
</evidence>
<sequence length="466" mass="53217">MSLANTNETSEWPESWRTLSHAIRTGRYTDPQFTKLEYEKLWYQTWQFAARLDEIPNKGDYTTYDIGKQSAMLVRVGEDTVKAYYNACPHRGTTLSEGCGHFEKDQIMCPFHGWKWDLEGQNKFIMEQQEFKDGNLLASDVKLREVHCEVFAGFVFISFAKEPQSFEEYIAPVAKYIEGLGLSDMHHYWWRRMEGPANWKVAQEAFFETYHVPATHPQLDPVGAKVVYEDVHTPGAPLQHEHVIYEGLEGGHGRFYAGEKPMSSTDANAGEERLEFMIEHMQHLVHEMDAMVLQGDVDVATSLRGKPLPEGSSYGAEFIKAIYAKAAAEERPMPAPTPENAAMWGGEVFVFPNLLILPNLGNVMIYRIRPNGDSPDSCIFEIFSTTTYPKLAEIPRAEVQHVTDYNDPEQLLLIPRQDFANVPRIQRGLHSNGYRQIYLAKHHEVMILNMHQELDRYLGAPEAIAK</sequence>
<reference evidence="8" key="1">
    <citation type="submission" date="2020-03" db="EMBL/GenBank/DDBJ databases">
        <authorList>
            <person name="Guo F."/>
        </authorList>
    </citation>
    <scope>NUCLEOTIDE SEQUENCE</scope>
    <source>
        <strain evidence="8">JCM 30134</strain>
    </source>
</reference>
<dbReference type="EMBL" id="JAAONZ010000037">
    <property type="protein sequence ID" value="NHO68540.1"/>
    <property type="molecule type" value="Genomic_DNA"/>
</dbReference>
<evidence type="ECO:0000256" key="1">
    <source>
        <dbReference type="ARBA" id="ARBA00001962"/>
    </source>
</evidence>
<comment type="caution">
    <text evidence="8">The sequence shown here is derived from an EMBL/GenBank/DDBJ whole genome shotgun (WGS) entry which is preliminary data.</text>
</comment>
<dbReference type="RefSeq" id="WP_167192505.1">
    <property type="nucleotide sequence ID" value="NZ_JAAONZ010000037.1"/>
</dbReference>
<dbReference type="GO" id="GO:0051537">
    <property type="term" value="F:2 iron, 2 sulfur cluster binding"/>
    <property type="evidence" value="ECO:0007669"/>
    <property type="project" value="UniProtKB-KW"/>
</dbReference>
<feature type="domain" description="Rieske" evidence="7">
    <location>
        <begin position="46"/>
        <end position="157"/>
    </location>
</feature>
<keyword evidence="6" id="KW-0411">Iron-sulfur</keyword>
<dbReference type="Gene3D" id="2.102.10.10">
    <property type="entry name" value="Rieske [2Fe-2S] iron-sulphur domain"/>
    <property type="match status" value="1"/>
</dbReference>
<keyword evidence="2" id="KW-0001">2Fe-2S</keyword>
<keyword evidence="9" id="KW-1185">Reference proteome</keyword>
<dbReference type="GO" id="GO:0016491">
    <property type="term" value="F:oxidoreductase activity"/>
    <property type="evidence" value="ECO:0007669"/>
    <property type="project" value="UniProtKB-KW"/>
</dbReference>
<proteinExistence type="predicted"/>
<dbReference type="InterPro" id="IPR001663">
    <property type="entry name" value="Rng_hydr_dOase-A"/>
</dbReference>
<keyword evidence="5" id="KW-0408">Iron</keyword>
<dbReference type="InterPro" id="IPR036922">
    <property type="entry name" value="Rieske_2Fe-2S_sf"/>
</dbReference>
<dbReference type="PANTHER" id="PTHR43756:SF5">
    <property type="entry name" value="CHOLINE MONOOXYGENASE, CHLOROPLASTIC"/>
    <property type="match status" value="1"/>
</dbReference>
<dbReference type="SUPFAM" id="SSF55961">
    <property type="entry name" value="Bet v1-like"/>
    <property type="match status" value="1"/>
</dbReference>
<dbReference type="PROSITE" id="PS51296">
    <property type="entry name" value="RIESKE"/>
    <property type="match status" value="1"/>
</dbReference>
<dbReference type="AlphaFoldDB" id="A0A9E5MQG2"/>
<evidence type="ECO:0000259" key="7">
    <source>
        <dbReference type="PROSITE" id="PS51296"/>
    </source>
</evidence>
<dbReference type="PRINTS" id="PR00090">
    <property type="entry name" value="RNGDIOXGNASE"/>
</dbReference>
<evidence type="ECO:0000313" key="9">
    <source>
        <dbReference type="Proteomes" id="UP000787472"/>
    </source>
</evidence>
<evidence type="ECO:0000256" key="6">
    <source>
        <dbReference type="ARBA" id="ARBA00023014"/>
    </source>
</evidence>
<evidence type="ECO:0000313" key="8">
    <source>
        <dbReference type="EMBL" id="NHO68540.1"/>
    </source>
</evidence>
<dbReference type="Proteomes" id="UP000787472">
    <property type="component" value="Unassembled WGS sequence"/>
</dbReference>
<evidence type="ECO:0000256" key="5">
    <source>
        <dbReference type="ARBA" id="ARBA00023004"/>
    </source>
</evidence>
<accession>A0A9E5MQG2</accession>
<evidence type="ECO:0000256" key="4">
    <source>
        <dbReference type="ARBA" id="ARBA00023002"/>
    </source>
</evidence>
<organism evidence="8 9">
    <name type="scientific">Pseudomaricurvus hydrocarbonicus</name>
    <dbReference type="NCBI Taxonomy" id="1470433"/>
    <lineage>
        <taxon>Bacteria</taxon>
        <taxon>Pseudomonadati</taxon>
        <taxon>Pseudomonadota</taxon>
        <taxon>Gammaproteobacteria</taxon>
        <taxon>Cellvibrionales</taxon>
        <taxon>Cellvibrionaceae</taxon>
        <taxon>Pseudomaricurvus</taxon>
    </lineage>
</organism>
<dbReference type="PANTHER" id="PTHR43756">
    <property type="entry name" value="CHOLINE MONOOXYGENASE, CHLOROPLASTIC"/>
    <property type="match status" value="1"/>
</dbReference>
<protein>
    <submittedName>
        <fullName evidence="8">Rieske 2Fe-2S domain-containing protein</fullName>
    </submittedName>
</protein>
<dbReference type="Pfam" id="PF00355">
    <property type="entry name" value="Rieske"/>
    <property type="match status" value="1"/>
</dbReference>
<dbReference type="InterPro" id="IPR015879">
    <property type="entry name" value="Ring_hydroxy_dOase_asu_C_dom"/>
</dbReference>
<evidence type="ECO:0000256" key="3">
    <source>
        <dbReference type="ARBA" id="ARBA00022723"/>
    </source>
</evidence>
<name>A0A9E5MQG2_9GAMM</name>
<dbReference type="SUPFAM" id="SSF50022">
    <property type="entry name" value="ISP domain"/>
    <property type="match status" value="1"/>
</dbReference>